<dbReference type="SUPFAM" id="SSF57783">
    <property type="entry name" value="Zinc beta-ribbon"/>
    <property type="match status" value="1"/>
</dbReference>
<dbReference type="KEGG" id="mcub:MCBB_0622"/>
<keyword evidence="2" id="KW-1185">Reference proteome</keyword>
<dbReference type="AlphaFoldDB" id="A0A1D3L0W6"/>
<dbReference type="GeneID" id="30411479"/>
<organism evidence="1 2">
    <name type="scientific">Methanobacterium congolense</name>
    <dbReference type="NCBI Taxonomy" id="118062"/>
    <lineage>
        <taxon>Archaea</taxon>
        <taxon>Methanobacteriati</taxon>
        <taxon>Methanobacteriota</taxon>
        <taxon>Methanomada group</taxon>
        <taxon>Methanobacteria</taxon>
        <taxon>Methanobacteriales</taxon>
        <taxon>Methanobacteriaceae</taxon>
        <taxon>Methanobacterium</taxon>
    </lineage>
</organism>
<dbReference type="OrthoDB" id="84364at2157"/>
<dbReference type="Proteomes" id="UP000094707">
    <property type="component" value="Chromosome I"/>
</dbReference>
<evidence type="ECO:0000313" key="1">
    <source>
        <dbReference type="EMBL" id="SCG85195.1"/>
    </source>
</evidence>
<dbReference type="NCBIfam" id="TIGR04165">
    <property type="entry name" value="methano_modCys"/>
    <property type="match status" value="1"/>
</dbReference>
<sequence length="59" mass="6645">MKINLTEKCPKCGCQDKTIERKIQDEHLAFATTGTVVCSKCGYVFNTPEESEETDESEE</sequence>
<dbReference type="EMBL" id="LT607756">
    <property type="protein sequence ID" value="SCG85195.1"/>
    <property type="molecule type" value="Genomic_DNA"/>
</dbReference>
<proteinExistence type="predicted"/>
<dbReference type="InterPro" id="IPR026493">
    <property type="entry name" value="Cys-rich_pep"/>
</dbReference>
<gene>
    <name evidence="1" type="ORF">MCBB_0622</name>
</gene>
<reference evidence="1 2" key="1">
    <citation type="submission" date="2016-08" db="EMBL/GenBank/DDBJ databases">
        <authorList>
            <person name="Seilhamer J.J."/>
        </authorList>
    </citation>
    <scope>NUCLEOTIDE SEQUENCE [LARGE SCALE GENOMIC DNA]</scope>
    <source>
        <strain evidence="1">Buetzberg</strain>
    </source>
</reference>
<evidence type="ECO:0008006" key="3">
    <source>
        <dbReference type="Google" id="ProtNLM"/>
    </source>
</evidence>
<evidence type="ECO:0000313" key="2">
    <source>
        <dbReference type="Proteomes" id="UP000094707"/>
    </source>
</evidence>
<accession>A0A1D3L0W6</accession>
<protein>
    <recommendedName>
        <fullName evidence="3">TIGR04165 family Cys-rich peptide</fullName>
    </recommendedName>
</protein>
<name>A0A1D3L0W6_9EURY</name>
<dbReference type="RefSeq" id="WP_071906390.1">
    <property type="nucleotide sequence ID" value="NZ_LT607756.1"/>
</dbReference>